<keyword evidence="2" id="KW-1185">Reference proteome</keyword>
<accession>A0A0B0MIL0</accession>
<evidence type="ECO:0000313" key="1">
    <source>
        <dbReference type="EMBL" id="KHG00212.1"/>
    </source>
</evidence>
<gene>
    <name evidence="1" type="ORF">F383_38867</name>
</gene>
<dbReference type="Proteomes" id="UP000032142">
    <property type="component" value="Unassembled WGS sequence"/>
</dbReference>
<name>A0A0B0MIL0_GOSAR</name>
<organism evidence="1 2">
    <name type="scientific">Gossypium arboreum</name>
    <name type="common">Tree cotton</name>
    <name type="synonym">Gossypium nanking</name>
    <dbReference type="NCBI Taxonomy" id="29729"/>
    <lineage>
        <taxon>Eukaryota</taxon>
        <taxon>Viridiplantae</taxon>
        <taxon>Streptophyta</taxon>
        <taxon>Embryophyta</taxon>
        <taxon>Tracheophyta</taxon>
        <taxon>Spermatophyta</taxon>
        <taxon>Magnoliopsida</taxon>
        <taxon>eudicotyledons</taxon>
        <taxon>Gunneridae</taxon>
        <taxon>Pentapetalae</taxon>
        <taxon>rosids</taxon>
        <taxon>malvids</taxon>
        <taxon>Malvales</taxon>
        <taxon>Malvaceae</taxon>
        <taxon>Malvoideae</taxon>
        <taxon>Gossypium</taxon>
    </lineage>
</organism>
<protein>
    <submittedName>
        <fullName evidence="1">Uncharacterized protein</fullName>
    </submittedName>
</protein>
<dbReference type="EMBL" id="JRRC01118435">
    <property type="protein sequence ID" value="KHG00212.1"/>
    <property type="molecule type" value="Genomic_DNA"/>
</dbReference>
<reference evidence="2" key="1">
    <citation type="submission" date="2014-09" db="EMBL/GenBank/DDBJ databases">
        <authorList>
            <person name="Mudge J."/>
            <person name="Ramaraj T."/>
            <person name="Lindquist I.E."/>
            <person name="Bharti A.K."/>
            <person name="Sundararajan A."/>
            <person name="Cameron C.T."/>
            <person name="Woodward J.E."/>
            <person name="May G.D."/>
            <person name="Brubaker C."/>
            <person name="Broadhvest J."/>
            <person name="Wilkins T.A."/>
        </authorList>
    </citation>
    <scope>NUCLEOTIDE SEQUENCE</scope>
    <source>
        <strain evidence="2">cv. AKA8401</strain>
    </source>
</reference>
<sequence length="8" mass="825">MGQSTNST</sequence>
<proteinExistence type="predicted"/>
<comment type="caution">
    <text evidence="1">The sequence shown here is derived from an EMBL/GenBank/DDBJ whole genome shotgun (WGS) entry which is preliminary data.</text>
</comment>
<evidence type="ECO:0000313" key="2">
    <source>
        <dbReference type="Proteomes" id="UP000032142"/>
    </source>
</evidence>